<dbReference type="EMBL" id="CP081057">
    <property type="protein sequence ID" value="UWQ44024.1"/>
    <property type="molecule type" value="Genomic_DNA"/>
</dbReference>
<sequence length="113" mass="12121">MRNKILGFGLAALTAACSVNEPKAATNITTATVSGQAYDVFHDPYDPDHAIIFGKRPLNPFSLPKEEIIAAATPCVLDRNSIIALKATDMKHPTRPELENLGWVPVDCSASST</sequence>
<dbReference type="Proteomes" id="UP001058514">
    <property type="component" value="Plasmid unnamed6"/>
</dbReference>
<protein>
    <submittedName>
        <fullName evidence="1">Uncharacterized protein</fullName>
    </submittedName>
</protein>
<dbReference type="PROSITE" id="PS51257">
    <property type="entry name" value="PROKAR_LIPOPROTEIN"/>
    <property type="match status" value="1"/>
</dbReference>
<geneLocation type="plasmid" evidence="1 2">
    <name>unnamed6</name>
</geneLocation>
<organism evidence="1 2">
    <name type="scientific">Leisingera aquaemixtae</name>
    <dbReference type="NCBI Taxonomy" id="1396826"/>
    <lineage>
        <taxon>Bacteria</taxon>
        <taxon>Pseudomonadati</taxon>
        <taxon>Pseudomonadota</taxon>
        <taxon>Alphaproteobacteria</taxon>
        <taxon>Rhodobacterales</taxon>
        <taxon>Roseobacteraceae</taxon>
        <taxon>Leisingera</taxon>
    </lineage>
</organism>
<reference evidence="1" key="1">
    <citation type="submission" date="2021-08" db="EMBL/GenBank/DDBJ databases">
        <authorList>
            <person name="Nwanade C."/>
            <person name="Wang M."/>
            <person name="Masoudi A."/>
            <person name="Yu Z."/>
            <person name="Liu J."/>
        </authorList>
    </citation>
    <scope>NUCLEOTIDE SEQUENCE</scope>
    <source>
        <strain evidence="1">S166</strain>
        <plasmid evidence="1">unnamed6</plasmid>
    </source>
</reference>
<accession>A0ABY5WRJ3</accession>
<keyword evidence="2" id="KW-1185">Reference proteome</keyword>
<keyword evidence="1" id="KW-0614">Plasmid</keyword>
<evidence type="ECO:0000313" key="1">
    <source>
        <dbReference type="EMBL" id="UWQ44024.1"/>
    </source>
</evidence>
<gene>
    <name evidence="1" type="ORF">K3718_21265</name>
</gene>
<proteinExistence type="predicted"/>
<name>A0ABY5WRJ3_9RHOB</name>
<dbReference type="RefSeq" id="WP_259966436.1">
    <property type="nucleotide sequence ID" value="NZ_CP081057.1"/>
</dbReference>
<evidence type="ECO:0000313" key="2">
    <source>
        <dbReference type="Proteomes" id="UP001058514"/>
    </source>
</evidence>